<evidence type="ECO:0000313" key="9">
    <source>
        <dbReference type="Proteomes" id="UP000186905"/>
    </source>
</evidence>
<dbReference type="OrthoDB" id="9810662at2"/>
<dbReference type="InterPro" id="IPR018076">
    <property type="entry name" value="T2SS_GspF_dom"/>
</dbReference>
<dbReference type="PANTHER" id="PTHR35007:SF2">
    <property type="entry name" value="PILUS ASSEMBLE PROTEIN"/>
    <property type="match status" value="1"/>
</dbReference>
<sequence length="287" mass="32463">MLWQNNFLVFSVIISVLIALLIFRLWDALVSRLNVNSFLGETEDDRKWLERMSIAVDWFSFNQNEMNKKLISAGIYSTWVARRYYLIKIIPFTMSLIVIVISFLKGYASLQLMIVSISVVAITFLIAPDIYVDALGKKRIRRISGRLPFLLDLMTMCVHTGMTIEATLEHLAKELVTVDRDLAYVVMKTVERARVIGIEKAIKEFYETVPTSEAQSFVMTLSQSLQYGSSVGPVLANLSAEIREINMMELEEKIGKLGAKMSIPLIIFIMVPIVVLIAAPGIMRMLG</sequence>
<dbReference type="PANTHER" id="PTHR35007">
    <property type="entry name" value="INTEGRAL MEMBRANE PROTEIN-RELATED"/>
    <property type="match status" value="1"/>
</dbReference>
<feature type="transmembrane region" description="Helical" evidence="6">
    <location>
        <begin position="85"/>
        <end position="104"/>
    </location>
</feature>
<dbReference type="EMBL" id="MJIL01000038">
    <property type="protein sequence ID" value="OLQ81642.1"/>
    <property type="molecule type" value="Genomic_DNA"/>
</dbReference>
<evidence type="ECO:0000259" key="7">
    <source>
        <dbReference type="Pfam" id="PF00482"/>
    </source>
</evidence>
<dbReference type="GO" id="GO:0005886">
    <property type="term" value="C:plasma membrane"/>
    <property type="evidence" value="ECO:0007669"/>
    <property type="project" value="UniProtKB-SubCell"/>
</dbReference>
<evidence type="ECO:0000256" key="5">
    <source>
        <dbReference type="ARBA" id="ARBA00023136"/>
    </source>
</evidence>
<organism evidence="8 9">
    <name type="scientific">Photobacterium proteolyticum</name>
    <dbReference type="NCBI Taxonomy" id="1903952"/>
    <lineage>
        <taxon>Bacteria</taxon>
        <taxon>Pseudomonadati</taxon>
        <taxon>Pseudomonadota</taxon>
        <taxon>Gammaproteobacteria</taxon>
        <taxon>Vibrionales</taxon>
        <taxon>Vibrionaceae</taxon>
        <taxon>Photobacterium</taxon>
    </lineage>
</organism>
<keyword evidence="4 6" id="KW-1133">Transmembrane helix</keyword>
<comment type="caution">
    <text evidence="8">The sequence shown here is derived from an EMBL/GenBank/DDBJ whole genome shotgun (WGS) entry which is preliminary data.</text>
</comment>
<dbReference type="Pfam" id="PF00482">
    <property type="entry name" value="T2SSF"/>
    <property type="match status" value="1"/>
</dbReference>
<evidence type="ECO:0000256" key="4">
    <source>
        <dbReference type="ARBA" id="ARBA00022989"/>
    </source>
</evidence>
<dbReference type="Proteomes" id="UP000186905">
    <property type="component" value="Unassembled WGS sequence"/>
</dbReference>
<dbReference type="STRING" id="1903952.BIT28_04475"/>
<feature type="transmembrane region" description="Helical" evidence="6">
    <location>
        <begin position="110"/>
        <end position="132"/>
    </location>
</feature>
<comment type="subcellular location">
    <subcellularLocation>
        <location evidence="1">Cell membrane</location>
        <topology evidence="1">Multi-pass membrane protein</topology>
    </subcellularLocation>
</comment>
<gene>
    <name evidence="8" type="ORF">BIT28_04475</name>
</gene>
<reference evidence="8 9" key="1">
    <citation type="submission" date="2016-09" db="EMBL/GenBank/DDBJ databases">
        <title>Photobacterium proteolyticum sp. nov. a protease producing bacterium isolated from ocean sediments of Laizhou Bay.</title>
        <authorList>
            <person name="Li Y."/>
        </authorList>
    </citation>
    <scope>NUCLEOTIDE SEQUENCE [LARGE SCALE GENOMIC DNA]</scope>
    <source>
        <strain evidence="8 9">13-12</strain>
    </source>
</reference>
<keyword evidence="5 6" id="KW-0472">Membrane</keyword>
<evidence type="ECO:0000256" key="1">
    <source>
        <dbReference type="ARBA" id="ARBA00004651"/>
    </source>
</evidence>
<name>A0A1Q9H1I8_9GAMM</name>
<keyword evidence="2" id="KW-1003">Cell membrane</keyword>
<accession>A0A1Q9H1I8</accession>
<protein>
    <submittedName>
        <fullName evidence="8">Pilus assembly protein TadC</fullName>
    </submittedName>
</protein>
<dbReference type="AlphaFoldDB" id="A0A1Q9H1I8"/>
<proteinExistence type="predicted"/>
<evidence type="ECO:0000256" key="6">
    <source>
        <dbReference type="SAM" id="Phobius"/>
    </source>
</evidence>
<feature type="transmembrane region" description="Helical" evidence="6">
    <location>
        <begin position="263"/>
        <end position="283"/>
    </location>
</feature>
<keyword evidence="3 6" id="KW-0812">Transmembrane</keyword>
<keyword evidence="9" id="KW-1185">Reference proteome</keyword>
<evidence type="ECO:0000256" key="2">
    <source>
        <dbReference type="ARBA" id="ARBA00022475"/>
    </source>
</evidence>
<evidence type="ECO:0000256" key="3">
    <source>
        <dbReference type="ARBA" id="ARBA00022692"/>
    </source>
</evidence>
<feature type="transmembrane region" description="Helical" evidence="6">
    <location>
        <begin position="6"/>
        <end position="26"/>
    </location>
</feature>
<feature type="domain" description="Type II secretion system protein GspF" evidence="7">
    <location>
        <begin position="151"/>
        <end position="277"/>
    </location>
</feature>
<evidence type="ECO:0000313" key="8">
    <source>
        <dbReference type="EMBL" id="OLQ81642.1"/>
    </source>
</evidence>
<dbReference type="RefSeq" id="WP_075761777.1">
    <property type="nucleotide sequence ID" value="NZ_MJIL01000038.1"/>
</dbReference>